<feature type="active site" description="Proton donor" evidence="12">
    <location>
        <position position="118"/>
    </location>
</feature>
<dbReference type="PANTHER" id="PTHR43783">
    <property type="entry name" value="UDP-N-ACETYLGLUCOSAMINE 1-CARBOXYVINYLTRANSFERASE"/>
    <property type="match status" value="1"/>
</dbReference>
<keyword evidence="15" id="KW-1185">Reference proteome</keyword>
<feature type="binding site" evidence="12">
    <location>
        <position position="307"/>
    </location>
    <ligand>
        <name>UDP-N-acetyl-alpha-D-glucosamine</name>
        <dbReference type="ChEBI" id="CHEBI:57705"/>
    </ligand>
</feature>
<evidence type="ECO:0000313" key="15">
    <source>
        <dbReference type="Proteomes" id="UP001571581"/>
    </source>
</evidence>
<dbReference type="InterPro" id="IPR050068">
    <property type="entry name" value="MurA_subfamily"/>
</dbReference>
<feature type="binding site" evidence="12">
    <location>
        <begin position="123"/>
        <end position="127"/>
    </location>
    <ligand>
        <name>UDP-N-acetyl-alpha-D-glucosamine</name>
        <dbReference type="ChEBI" id="CHEBI:57705"/>
    </ligand>
</feature>
<evidence type="ECO:0000256" key="3">
    <source>
        <dbReference type="ARBA" id="ARBA00022490"/>
    </source>
</evidence>
<keyword evidence="6 12" id="KW-0133">Cell shape</keyword>
<comment type="catalytic activity">
    <reaction evidence="11 12">
        <text>phosphoenolpyruvate + UDP-N-acetyl-alpha-D-glucosamine = UDP-N-acetyl-3-O-(1-carboxyvinyl)-alpha-D-glucosamine + phosphate</text>
        <dbReference type="Rhea" id="RHEA:18681"/>
        <dbReference type="ChEBI" id="CHEBI:43474"/>
        <dbReference type="ChEBI" id="CHEBI:57705"/>
        <dbReference type="ChEBI" id="CHEBI:58702"/>
        <dbReference type="ChEBI" id="CHEBI:68483"/>
        <dbReference type="EC" id="2.5.1.7"/>
    </reaction>
</comment>
<evidence type="ECO:0000256" key="9">
    <source>
        <dbReference type="ARBA" id="ARBA00023316"/>
    </source>
</evidence>
<dbReference type="InterPro" id="IPR036968">
    <property type="entry name" value="Enolpyruvate_Tfrase_sf"/>
</dbReference>
<keyword evidence="7 12" id="KW-0573">Peptidoglycan synthesis</keyword>
<evidence type="ECO:0000256" key="10">
    <source>
        <dbReference type="ARBA" id="ARBA00038367"/>
    </source>
</evidence>
<dbReference type="Pfam" id="PF00275">
    <property type="entry name" value="EPSP_synthase"/>
    <property type="match status" value="1"/>
</dbReference>
<evidence type="ECO:0000256" key="2">
    <source>
        <dbReference type="ARBA" id="ARBA00004752"/>
    </source>
</evidence>
<feature type="binding site" evidence="12">
    <location>
        <position position="329"/>
    </location>
    <ligand>
        <name>UDP-N-acetyl-alpha-D-glucosamine</name>
        <dbReference type="ChEBI" id="CHEBI:57705"/>
    </ligand>
</feature>
<comment type="similarity">
    <text evidence="10 12">Belongs to the EPSP synthase family. MurA subfamily.</text>
</comment>
<evidence type="ECO:0000256" key="5">
    <source>
        <dbReference type="ARBA" id="ARBA00022679"/>
    </source>
</evidence>
<name>A0ABV4S5U6_9FUSO</name>
<evidence type="ECO:0000256" key="7">
    <source>
        <dbReference type="ARBA" id="ARBA00022984"/>
    </source>
</evidence>
<dbReference type="InterPro" id="IPR001986">
    <property type="entry name" value="Enolpyruvate_Tfrase_dom"/>
</dbReference>
<feature type="modified residue" description="2-(S-cysteinyl)pyruvic acid O-phosphothioketal" evidence="12">
    <location>
        <position position="118"/>
    </location>
</feature>
<dbReference type="RefSeq" id="WP_372582956.1">
    <property type="nucleotide sequence ID" value="NZ_JBGORW010000006.1"/>
</dbReference>
<evidence type="ECO:0000259" key="13">
    <source>
        <dbReference type="Pfam" id="PF00275"/>
    </source>
</evidence>
<keyword evidence="9 12" id="KW-0961">Cell wall biogenesis/degradation</keyword>
<evidence type="ECO:0000256" key="6">
    <source>
        <dbReference type="ARBA" id="ARBA00022960"/>
    </source>
</evidence>
<dbReference type="EC" id="2.5.1.7" evidence="12"/>
<keyword evidence="4 12" id="KW-0132">Cell division</keyword>
<feature type="binding site" evidence="12">
    <location>
        <begin position="23"/>
        <end position="24"/>
    </location>
    <ligand>
        <name>phosphoenolpyruvate</name>
        <dbReference type="ChEBI" id="CHEBI:58702"/>
    </ligand>
</feature>
<evidence type="ECO:0000256" key="8">
    <source>
        <dbReference type="ARBA" id="ARBA00023306"/>
    </source>
</evidence>
<dbReference type="NCBIfam" id="NF006873">
    <property type="entry name" value="PRK09369.1"/>
    <property type="match status" value="1"/>
</dbReference>
<keyword evidence="3 12" id="KW-0963">Cytoplasm</keyword>
<accession>A0ABV4S5U6</accession>
<dbReference type="NCBIfam" id="TIGR01072">
    <property type="entry name" value="murA"/>
    <property type="match status" value="1"/>
</dbReference>
<comment type="pathway">
    <text evidence="2 12">Cell wall biogenesis; peptidoglycan biosynthesis.</text>
</comment>
<dbReference type="InterPro" id="IPR013792">
    <property type="entry name" value="RNA3'P_cycl/enolpyr_Trfase_a/b"/>
</dbReference>
<keyword evidence="8 12" id="KW-0131">Cell cycle</keyword>
<dbReference type="EMBL" id="JBGORW010000006">
    <property type="protein sequence ID" value="MFA3799736.1"/>
    <property type="molecule type" value="Genomic_DNA"/>
</dbReference>
<comment type="caution">
    <text evidence="14">The sequence shown here is derived from an EMBL/GenBank/DDBJ whole genome shotgun (WGS) entry which is preliminary data.</text>
</comment>
<comment type="subcellular location">
    <subcellularLocation>
        <location evidence="1 12">Cytoplasm</location>
    </subcellularLocation>
</comment>
<dbReference type="Gene3D" id="3.65.10.10">
    <property type="entry name" value="Enolpyruvate transferase domain"/>
    <property type="match status" value="2"/>
</dbReference>
<evidence type="ECO:0000256" key="11">
    <source>
        <dbReference type="ARBA" id="ARBA00047527"/>
    </source>
</evidence>
<evidence type="ECO:0000256" key="1">
    <source>
        <dbReference type="ARBA" id="ARBA00004496"/>
    </source>
</evidence>
<dbReference type="HAMAP" id="MF_00111">
    <property type="entry name" value="MurA"/>
    <property type="match status" value="1"/>
</dbReference>
<protein>
    <recommendedName>
        <fullName evidence="12">UDP-N-acetylglucosamine 1-carboxyvinyltransferase</fullName>
        <ecNumber evidence="12">2.5.1.7</ecNumber>
    </recommendedName>
    <alternativeName>
        <fullName evidence="12">Enoylpyruvate transferase</fullName>
    </alternativeName>
    <alternativeName>
        <fullName evidence="12">UDP-N-acetylglucosamine enolpyruvyl transferase</fullName>
        <shortName evidence="12">EPT</shortName>
    </alternativeName>
</protein>
<feature type="domain" description="Enolpyruvate transferase" evidence="13">
    <location>
        <begin position="8"/>
        <end position="407"/>
    </location>
</feature>
<feature type="binding site" evidence="12">
    <location>
        <position position="94"/>
    </location>
    <ligand>
        <name>UDP-N-acetyl-alpha-D-glucosamine</name>
        <dbReference type="ChEBI" id="CHEBI:57705"/>
    </ligand>
</feature>
<sequence length="422" mass="45629">MVDGFRIKGKTPLNGVIKVSGAKNAALPIIIATLVAKGEYILKNVPNLRDIRVTMRLLEDLGMETEKLDDNTYKIVNNGFKRTEASYEIVKQMRASFLVMGPMIANLDEAVVSLPGGCAIGSRPVDLHLKGFELLGAEITRVHGYIHAKADKLKGAEIPLGFPSVGATQNIMMAAVKTPGKTVISNAAREPEIVDLGNFLNKMGAKITGLGTPTIEIEGVEELHAVEYSIMPDRIEAGTYVIASLVTEGDLKIQNARLDDLGVFKSELEAMGAKFEQDGDVLTVIGKVKDLKPSKIKTLPHPGFPTDMQPQMMLLQTLVNGGSSMEETVFENRFMHVPEFNRMGADITIKHGVAFINGGLPLTGAEVMSSDLRAGAALVLAALAADGETVVNRVYHIDRGYDKLELKLNDVGAQIERVKLDI</sequence>
<comment type="caution">
    <text evidence="12">Lacks conserved residue(s) required for the propagation of feature annotation.</text>
</comment>
<evidence type="ECO:0000256" key="4">
    <source>
        <dbReference type="ARBA" id="ARBA00022618"/>
    </source>
</evidence>
<keyword evidence="5 12" id="KW-0808">Transferase</keyword>
<dbReference type="CDD" id="cd01555">
    <property type="entry name" value="UdpNAET"/>
    <property type="match status" value="1"/>
</dbReference>
<comment type="function">
    <text evidence="12">Cell wall formation. Adds enolpyruvyl to UDP-N-acetylglucosamine.</text>
</comment>
<dbReference type="InterPro" id="IPR005750">
    <property type="entry name" value="UDP_GlcNAc_COvinyl_MurA"/>
</dbReference>
<keyword evidence="12" id="KW-0670">Pyruvate</keyword>
<organism evidence="14 15">
    <name type="scientific">Leptotrichia hongkongensis</name>
    <dbReference type="NCBI Taxonomy" id="554406"/>
    <lineage>
        <taxon>Bacteria</taxon>
        <taxon>Fusobacteriati</taxon>
        <taxon>Fusobacteriota</taxon>
        <taxon>Fusobacteriia</taxon>
        <taxon>Fusobacteriales</taxon>
        <taxon>Leptotrichiaceae</taxon>
        <taxon>Leptotrichia</taxon>
    </lineage>
</organism>
<gene>
    <name evidence="12 14" type="primary">murA</name>
    <name evidence="14" type="ORF">ACEG17_05995</name>
</gene>
<dbReference type="SUPFAM" id="SSF55205">
    <property type="entry name" value="EPT/RTPC-like"/>
    <property type="match status" value="1"/>
</dbReference>
<dbReference type="GO" id="GO:0008760">
    <property type="term" value="F:UDP-N-acetylglucosamine 1-carboxyvinyltransferase activity"/>
    <property type="evidence" value="ECO:0007669"/>
    <property type="project" value="UniProtKB-EC"/>
</dbReference>
<dbReference type="PANTHER" id="PTHR43783:SF1">
    <property type="entry name" value="UDP-N-ACETYLGLUCOSAMINE 1-CARBOXYVINYLTRANSFERASE"/>
    <property type="match status" value="1"/>
</dbReference>
<reference evidence="14 15" key="1">
    <citation type="submission" date="2024-07" db="EMBL/GenBank/DDBJ databases">
        <authorList>
            <person name="Li X.-J."/>
            <person name="Wang X."/>
        </authorList>
    </citation>
    <scope>NUCLEOTIDE SEQUENCE [LARGE SCALE GENOMIC DNA]</scope>
    <source>
        <strain evidence="14 15">DSM 23441</strain>
    </source>
</reference>
<evidence type="ECO:0000313" key="14">
    <source>
        <dbReference type="EMBL" id="MFA3799736.1"/>
    </source>
</evidence>
<dbReference type="Proteomes" id="UP001571581">
    <property type="component" value="Unassembled WGS sequence"/>
</dbReference>
<evidence type="ECO:0000256" key="12">
    <source>
        <dbReference type="HAMAP-Rule" id="MF_00111"/>
    </source>
</evidence>
<proteinExistence type="inferred from homology"/>